<evidence type="ECO:0000313" key="1">
    <source>
        <dbReference type="EMBL" id="AGA92056.1"/>
    </source>
</evidence>
<gene>
    <name evidence="1" type="ORF">Thimo_3386</name>
</gene>
<accession>L0H1G8</accession>
<evidence type="ECO:0000313" key="2">
    <source>
        <dbReference type="Proteomes" id="UP000010816"/>
    </source>
</evidence>
<dbReference type="STRING" id="765912.Thimo_3386"/>
<organism evidence="1 2">
    <name type="scientific">Thioflavicoccus mobilis 8321</name>
    <dbReference type="NCBI Taxonomy" id="765912"/>
    <lineage>
        <taxon>Bacteria</taxon>
        <taxon>Pseudomonadati</taxon>
        <taxon>Pseudomonadota</taxon>
        <taxon>Gammaproteobacteria</taxon>
        <taxon>Chromatiales</taxon>
        <taxon>Chromatiaceae</taxon>
        <taxon>Thioflavicoccus</taxon>
    </lineage>
</organism>
<dbReference type="AlphaFoldDB" id="L0H1G8"/>
<protein>
    <submittedName>
        <fullName evidence="1">Uncharacterized protein</fullName>
    </submittedName>
</protein>
<dbReference type="HOGENOM" id="CLU_2921339_0_0_6"/>
<keyword evidence="2" id="KW-1185">Reference proteome</keyword>
<proteinExistence type="predicted"/>
<dbReference type="KEGG" id="tmb:Thimo_3386"/>
<reference evidence="1 2" key="1">
    <citation type="submission" date="2011-09" db="EMBL/GenBank/DDBJ databases">
        <title>Complete sequence of chromosome of Thioflavicoccus mobilis 8321.</title>
        <authorList>
            <consortium name="US DOE Joint Genome Institute"/>
            <person name="Lucas S."/>
            <person name="Han J."/>
            <person name="Lapidus A."/>
            <person name="Cheng J.-F."/>
            <person name="Goodwin L."/>
            <person name="Pitluck S."/>
            <person name="Peters L."/>
            <person name="Ovchinnikova G."/>
            <person name="Lu M."/>
            <person name="Detter J.C."/>
            <person name="Han C."/>
            <person name="Tapia R."/>
            <person name="Land M."/>
            <person name="Hauser L."/>
            <person name="Kyrpides N."/>
            <person name="Ivanova N."/>
            <person name="Pagani I."/>
            <person name="Vogl K."/>
            <person name="Liu Z."/>
            <person name="Imhoff J."/>
            <person name="Thiel V."/>
            <person name="Frigaard N.-U."/>
            <person name="Bryant D."/>
            <person name="Woyke T."/>
        </authorList>
    </citation>
    <scope>NUCLEOTIDE SEQUENCE [LARGE SCALE GENOMIC DNA]</scope>
    <source>
        <strain evidence="1 2">8321</strain>
    </source>
</reference>
<dbReference type="Proteomes" id="UP000010816">
    <property type="component" value="Chromosome"/>
</dbReference>
<name>L0H1G8_9GAMM</name>
<sequence>MSITQIGVINTAVGAQSIGGDAKIAARKFVDLRNLESITMIMSSLYGDVDVSDARVWSPSH</sequence>
<dbReference type="EMBL" id="CP003051">
    <property type="protein sequence ID" value="AGA92056.1"/>
    <property type="molecule type" value="Genomic_DNA"/>
</dbReference>